<name>A0A9Q3W233_9GAMM</name>
<dbReference type="InterPro" id="IPR002347">
    <property type="entry name" value="SDR_fam"/>
</dbReference>
<comment type="caution">
    <text evidence="3">The sequence shown here is derived from an EMBL/GenBank/DDBJ whole genome shotgun (WGS) entry which is preliminary data.</text>
</comment>
<dbReference type="SUPFAM" id="SSF51735">
    <property type="entry name" value="NAD(P)-binding Rossmann-fold domains"/>
    <property type="match status" value="1"/>
</dbReference>
<keyword evidence="4" id="KW-1185">Reference proteome</keyword>
<reference evidence="3" key="1">
    <citation type="submission" date="2022-01" db="EMBL/GenBank/DDBJ databases">
        <authorList>
            <person name="Karlyshev A.V."/>
            <person name="Jaspars M."/>
        </authorList>
    </citation>
    <scope>NUCLEOTIDE SEQUENCE</scope>
    <source>
        <strain evidence="3">AGSA3-2</strain>
    </source>
</reference>
<evidence type="ECO:0000256" key="2">
    <source>
        <dbReference type="RuleBase" id="RU000363"/>
    </source>
</evidence>
<dbReference type="Proteomes" id="UP001107961">
    <property type="component" value="Unassembled WGS sequence"/>
</dbReference>
<evidence type="ECO:0000256" key="1">
    <source>
        <dbReference type="ARBA" id="ARBA00023002"/>
    </source>
</evidence>
<accession>A0A9Q3W233</accession>
<dbReference type="AlphaFoldDB" id="A0A9Q3W233"/>
<keyword evidence="1" id="KW-0560">Oxidoreductase</keyword>
<evidence type="ECO:0000313" key="4">
    <source>
        <dbReference type="Proteomes" id="UP001107961"/>
    </source>
</evidence>
<evidence type="ECO:0000313" key="3">
    <source>
        <dbReference type="EMBL" id="MCE7507160.1"/>
    </source>
</evidence>
<protein>
    <submittedName>
        <fullName evidence="3">SDR family NAD(P)-dependent oxidoreductase</fullName>
    </submittedName>
</protein>
<dbReference type="PANTHER" id="PTHR43157">
    <property type="entry name" value="PHOSPHATIDYLINOSITOL-GLYCAN BIOSYNTHESIS CLASS F PROTEIN-RELATED"/>
    <property type="match status" value="1"/>
</dbReference>
<dbReference type="Pfam" id="PF00106">
    <property type="entry name" value="adh_short"/>
    <property type="match status" value="1"/>
</dbReference>
<dbReference type="PANTHER" id="PTHR43157:SF31">
    <property type="entry name" value="PHOSPHATIDYLINOSITOL-GLYCAN BIOSYNTHESIS CLASS F PROTEIN"/>
    <property type="match status" value="1"/>
</dbReference>
<dbReference type="GeneID" id="94685645"/>
<organism evidence="3 4">
    <name type="scientific">Alloalcanivorax xenomutans</name>
    <dbReference type="NCBI Taxonomy" id="1094342"/>
    <lineage>
        <taxon>Bacteria</taxon>
        <taxon>Pseudomonadati</taxon>
        <taxon>Pseudomonadota</taxon>
        <taxon>Gammaproteobacteria</taxon>
        <taxon>Oceanospirillales</taxon>
        <taxon>Alcanivoracaceae</taxon>
        <taxon>Alloalcanivorax</taxon>
    </lineage>
</organism>
<dbReference type="GO" id="GO:0016491">
    <property type="term" value="F:oxidoreductase activity"/>
    <property type="evidence" value="ECO:0007669"/>
    <property type="project" value="UniProtKB-KW"/>
</dbReference>
<dbReference type="EMBL" id="JAJVKT010000001">
    <property type="protein sequence ID" value="MCE7507160.1"/>
    <property type="molecule type" value="Genomic_DNA"/>
</dbReference>
<comment type="similarity">
    <text evidence="2">Belongs to the short-chain dehydrogenases/reductases (SDR) family.</text>
</comment>
<gene>
    <name evidence="3" type="ORF">LZG35_00825</name>
</gene>
<dbReference type="InterPro" id="IPR036291">
    <property type="entry name" value="NAD(P)-bd_dom_sf"/>
</dbReference>
<dbReference type="KEGG" id="axe:P40_04300"/>
<dbReference type="PRINTS" id="PR00081">
    <property type="entry name" value="GDHRDH"/>
</dbReference>
<dbReference type="Gene3D" id="3.40.50.720">
    <property type="entry name" value="NAD(P)-binding Rossmann-like Domain"/>
    <property type="match status" value="1"/>
</dbReference>
<proteinExistence type="inferred from homology"/>
<dbReference type="PRINTS" id="PR00080">
    <property type="entry name" value="SDRFAMILY"/>
</dbReference>
<dbReference type="RefSeq" id="WP_022993728.1">
    <property type="nucleotide sequence ID" value="NZ_CBDDTQ010000001.1"/>
</dbReference>
<sequence>MKKTVLITGGNSGLGLHSAEQMAARGAEVLIGCRDRTRGQAAVAHIKNHHPQARVRLFALDLSDLAQVRSAARRLRDEIGELDVLINNAGTVPTRQQFTADGYEMQFGVNYLAPVLFTHLLLPLLRQAPSARILHVASVAHWLGRINSRTWRGRFPYLVMDAYGQSKLGNILFSNVLAQRLAREGITSNALHPGGVDTGIFRHVPGPLRTLIRPTLITPEKAALLPVSMALDEDFVGVTGGYFDARGRARRSPSARNGALAARLYEETTALLELTPLTAAQPARVPG</sequence>